<sequence>MRFWEENREFFFRTTSEDLGLAPEIQTGVLQNEWIQPSSLEPGIFHFHNSLTNAFI</sequence>
<dbReference type="AlphaFoldDB" id="M6GEE4"/>
<evidence type="ECO:0000313" key="1">
    <source>
        <dbReference type="EMBL" id="EMM80904.1"/>
    </source>
</evidence>
<organism evidence="1 2">
    <name type="scientific">Leptospira interrogans str. 2006001854</name>
    <dbReference type="NCBI Taxonomy" id="1001590"/>
    <lineage>
        <taxon>Bacteria</taxon>
        <taxon>Pseudomonadati</taxon>
        <taxon>Spirochaetota</taxon>
        <taxon>Spirochaetia</taxon>
        <taxon>Leptospirales</taxon>
        <taxon>Leptospiraceae</taxon>
        <taxon>Leptospira</taxon>
    </lineage>
</organism>
<protein>
    <submittedName>
        <fullName evidence="1">Uncharacterized protein</fullName>
    </submittedName>
</protein>
<dbReference type="Proteomes" id="UP000012128">
    <property type="component" value="Unassembled WGS sequence"/>
</dbReference>
<reference evidence="1 2" key="1">
    <citation type="submission" date="2013-01" db="EMBL/GenBank/DDBJ databases">
        <authorList>
            <person name="Harkins D.M."/>
            <person name="Durkin A.S."/>
            <person name="Brinkac L.M."/>
            <person name="Haft D.H."/>
            <person name="Selengut J.D."/>
            <person name="Sanka R."/>
            <person name="DePew J."/>
            <person name="Purushe J."/>
            <person name="Hospenthal D.R."/>
            <person name="Murray C.K."/>
            <person name="Pimentel G."/>
            <person name="Wasfy M."/>
            <person name="Parker T."/>
            <person name="Miller R.S."/>
            <person name="Vinetz J.M."/>
            <person name="Sutton G.G."/>
            <person name="Nierman W.C."/>
            <person name="Fouts D.E."/>
        </authorList>
    </citation>
    <scope>NUCLEOTIDE SEQUENCE [LARGE SCALE GENOMIC DNA]</scope>
    <source>
        <strain evidence="1 2">2006001854</strain>
    </source>
</reference>
<proteinExistence type="predicted"/>
<comment type="caution">
    <text evidence="1">The sequence shown here is derived from an EMBL/GenBank/DDBJ whole genome shotgun (WGS) entry which is preliminary data.</text>
</comment>
<name>M6GEE4_LEPIR</name>
<accession>M6GEE4</accession>
<gene>
    <name evidence="1" type="ORF">LEP1GSC037_0867</name>
</gene>
<dbReference type="EMBL" id="AFLW02000162">
    <property type="protein sequence ID" value="EMM80904.1"/>
    <property type="molecule type" value="Genomic_DNA"/>
</dbReference>
<evidence type="ECO:0000313" key="2">
    <source>
        <dbReference type="Proteomes" id="UP000012128"/>
    </source>
</evidence>